<name>A0AAV8X3H2_9CUCU</name>
<evidence type="ECO:0000313" key="3">
    <source>
        <dbReference type="EMBL" id="KAJ8933304.1"/>
    </source>
</evidence>
<dbReference type="PANTHER" id="PTHR47272:SF1">
    <property type="entry name" value="PIGGYBAC TRANSPOSABLE ELEMENT-DERIVED PROTEIN 3-LIKE"/>
    <property type="match status" value="1"/>
</dbReference>
<sequence>MSSTKQILSETELMEHWDNFTGLESEDGGDISETDSERDSSFVPEDDFVDDISLVESSGEPVETSEQEDLFERIVQVANLFSVQKKPERPTVFTEIDIKQYIGIITYMSLVNMPNTRSFWSNDLKFSNIADVMPVNKFEKIRQYIHFNDNQTFIPSVHPGHDRLHKIRHLVDHLNKKYSSVAFEQHLSIDEQMCSTKVRHYRKQYMPMKPHKWSFKFFVLASVSGFSYKFEIYTGQEKFKNLMMSPILESFQI</sequence>
<evidence type="ECO:0000256" key="1">
    <source>
        <dbReference type="SAM" id="MobiDB-lite"/>
    </source>
</evidence>
<dbReference type="InterPro" id="IPR029526">
    <property type="entry name" value="PGBD"/>
</dbReference>
<protein>
    <recommendedName>
        <fullName evidence="2">PiggyBac transposable element-derived protein domain-containing protein</fullName>
    </recommendedName>
</protein>
<proteinExistence type="predicted"/>
<reference evidence="3" key="1">
    <citation type="journal article" date="2023" name="Insect Mol. Biol.">
        <title>Genome sequencing provides insights into the evolution of gene families encoding plant cell wall-degrading enzymes in longhorned beetles.</title>
        <authorList>
            <person name="Shin N.R."/>
            <person name="Okamura Y."/>
            <person name="Kirsch R."/>
            <person name="Pauchet Y."/>
        </authorList>
    </citation>
    <scope>NUCLEOTIDE SEQUENCE</scope>
    <source>
        <strain evidence="3">RBIC_L_NR</strain>
    </source>
</reference>
<accession>A0AAV8X3H2</accession>
<keyword evidence="4" id="KW-1185">Reference proteome</keyword>
<gene>
    <name evidence="3" type="ORF">NQ314_014097</name>
</gene>
<dbReference type="AlphaFoldDB" id="A0AAV8X3H2"/>
<organism evidence="3 4">
    <name type="scientific">Rhamnusium bicolor</name>
    <dbReference type="NCBI Taxonomy" id="1586634"/>
    <lineage>
        <taxon>Eukaryota</taxon>
        <taxon>Metazoa</taxon>
        <taxon>Ecdysozoa</taxon>
        <taxon>Arthropoda</taxon>
        <taxon>Hexapoda</taxon>
        <taxon>Insecta</taxon>
        <taxon>Pterygota</taxon>
        <taxon>Neoptera</taxon>
        <taxon>Endopterygota</taxon>
        <taxon>Coleoptera</taxon>
        <taxon>Polyphaga</taxon>
        <taxon>Cucujiformia</taxon>
        <taxon>Chrysomeloidea</taxon>
        <taxon>Cerambycidae</taxon>
        <taxon>Lepturinae</taxon>
        <taxon>Rhagiini</taxon>
        <taxon>Rhamnusium</taxon>
    </lineage>
</organism>
<feature type="domain" description="PiggyBac transposable element-derived protein" evidence="2">
    <location>
        <begin position="68"/>
        <end position="238"/>
    </location>
</feature>
<feature type="compositionally biased region" description="Acidic residues" evidence="1">
    <location>
        <begin position="24"/>
        <end position="34"/>
    </location>
</feature>
<dbReference type="EMBL" id="JANEYF010003882">
    <property type="protein sequence ID" value="KAJ8933304.1"/>
    <property type="molecule type" value="Genomic_DNA"/>
</dbReference>
<comment type="caution">
    <text evidence="3">The sequence shown here is derived from an EMBL/GenBank/DDBJ whole genome shotgun (WGS) entry which is preliminary data.</text>
</comment>
<evidence type="ECO:0000259" key="2">
    <source>
        <dbReference type="Pfam" id="PF13843"/>
    </source>
</evidence>
<dbReference type="Pfam" id="PF13843">
    <property type="entry name" value="DDE_Tnp_1_7"/>
    <property type="match status" value="1"/>
</dbReference>
<dbReference type="PANTHER" id="PTHR47272">
    <property type="entry name" value="DDE_TNP_1_7 DOMAIN-CONTAINING PROTEIN"/>
    <property type="match status" value="1"/>
</dbReference>
<feature type="region of interest" description="Disordered" evidence="1">
    <location>
        <begin position="18"/>
        <end position="47"/>
    </location>
</feature>
<dbReference type="Proteomes" id="UP001162156">
    <property type="component" value="Unassembled WGS sequence"/>
</dbReference>
<evidence type="ECO:0000313" key="4">
    <source>
        <dbReference type="Proteomes" id="UP001162156"/>
    </source>
</evidence>